<organism evidence="2 3">
    <name type="scientific">Araneus ventricosus</name>
    <name type="common">Orbweaver spider</name>
    <name type="synonym">Epeira ventricosa</name>
    <dbReference type="NCBI Taxonomy" id="182803"/>
    <lineage>
        <taxon>Eukaryota</taxon>
        <taxon>Metazoa</taxon>
        <taxon>Ecdysozoa</taxon>
        <taxon>Arthropoda</taxon>
        <taxon>Chelicerata</taxon>
        <taxon>Arachnida</taxon>
        <taxon>Araneae</taxon>
        <taxon>Araneomorphae</taxon>
        <taxon>Entelegynae</taxon>
        <taxon>Araneoidea</taxon>
        <taxon>Araneidae</taxon>
        <taxon>Araneus</taxon>
    </lineage>
</organism>
<keyword evidence="3" id="KW-1185">Reference proteome</keyword>
<dbReference type="AlphaFoldDB" id="A0A4Y2WGY4"/>
<name>A0A4Y2WGY4_ARAVE</name>
<protein>
    <submittedName>
        <fullName evidence="2">Uncharacterized protein</fullName>
    </submittedName>
</protein>
<accession>A0A4Y2WGY4</accession>
<dbReference type="Proteomes" id="UP000499080">
    <property type="component" value="Unassembled WGS sequence"/>
</dbReference>
<evidence type="ECO:0000313" key="3">
    <source>
        <dbReference type="Proteomes" id="UP000499080"/>
    </source>
</evidence>
<proteinExistence type="predicted"/>
<feature type="region of interest" description="Disordered" evidence="1">
    <location>
        <begin position="38"/>
        <end position="58"/>
    </location>
</feature>
<feature type="non-terminal residue" evidence="2">
    <location>
        <position position="58"/>
    </location>
</feature>
<dbReference type="EMBL" id="BGPR01059228">
    <property type="protein sequence ID" value="GBO35267.1"/>
    <property type="molecule type" value="Genomic_DNA"/>
</dbReference>
<reference evidence="2 3" key="1">
    <citation type="journal article" date="2019" name="Sci. Rep.">
        <title>Orb-weaving spider Araneus ventricosus genome elucidates the spidroin gene catalogue.</title>
        <authorList>
            <person name="Kono N."/>
            <person name="Nakamura H."/>
            <person name="Ohtoshi R."/>
            <person name="Moran D.A.P."/>
            <person name="Shinohara A."/>
            <person name="Yoshida Y."/>
            <person name="Fujiwara M."/>
            <person name="Mori M."/>
            <person name="Tomita M."/>
            <person name="Arakawa K."/>
        </authorList>
    </citation>
    <scope>NUCLEOTIDE SEQUENCE [LARGE SCALE GENOMIC DNA]</scope>
</reference>
<evidence type="ECO:0000313" key="2">
    <source>
        <dbReference type="EMBL" id="GBO35267.1"/>
    </source>
</evidence>
<evidence type="ECO:0000256" key="1">
    <source>
        <dbReference type="SAM" id="MobiDB-lite"/>
    </source>
</evidence>
<sequence>MRKGVDRGKSWNSIRFGFSLGPLGYKLKYDSRLGRVEPLSQKRKPQDDGRGVRVGVIQ</sequence>
<gene>
    <name evidence="2" type="ORF">AVEN_247507_1</name>
</gene>
<comment type="caution">
    <text evidence="2">The sequence shown here is derived from an EMBL/GenBank/DDBJ whole genome shotgun (WGS) entry which is preliminary data.</text>
</comment>